<dbReference type="GO" id="GO:0006915">
    <property type="term" value="P:apoptotic process"/>
    <property type="evidence" value="ECO:0007669"/>
    <property type="project" value="UniProtKB-KW"/>
</dbReference>
<dbReference type="SUPFAM" id="SSF55347">
    <property type="entry name" value="Glyceraldehyde-3-phosphate dehydrogenase-like, C-terminal domain"/>
    <property type="match status" value="1"/>
</dbReference>
<feature type="domain" description="Glyceraldehyde 3-phosphate dehydrogenase catalytic" evidence="21">
    <location>
        <begin position="28"/>
        <end position="86"/>
    </location>
</feature>
<evidence type="ECO:0000256" key="2">
    <source>
        <dbReference type="ARBA" id="ARBA00004245"/>
    </source>
</evidence>
<proteinExistence type="inferred from homology"/>
<evidence type="ECO:0000256" key="5">
    <source>
        <dbReference type="ARBA" id="ARBA00007406"/>
    </source>
</evidence>
<evidence type="ECO:0000256" key="7">
    <source>
        <dbReference type="ARBA" id="ARBA00022490"/>
    </source>
</evidence>
<evidence type="ECO:0000256" key="20">
    <source>
        <dbReference type="ARBA" id="ARBA00048005"/>
    </source>
</evidence>
<keyword evidence="11" id="KW-0810">Translation regulation</keyword>
<dbReference type="Proteomes" id="UP000092124">
    <property type="component" value="Unassembled WGS sequence"/>
</dbReference>
<comment type="pathway">
    <text evidence="4">Carbohydrate degradation; glycolysis; pyruvate from D-glyceraldehyde 3-phosphate: step 1/5.</text>
</comment>
<dbReference type="PANTHER" id="PTHR10836:SF111">
    <property type="entry name" value="GLYCERALDEHYDE-3-PHOSPHATE DEHYDROGENASE"/>
    <property type="match status" value="1"/>
</dbReference>
<keyword evidence="15" id="KW-0206">Cytoskeleton</keyword>
<dbReference type="AlphaFoldDB" id="A0A1A6GMH7"/>
<dbReference type="GO" id="GO:0006096">
    <property type="term" value="P:glycolytic process"/>
    <property type="evidence" value="ECO:0007669"/>
    <property type="project" value="UniProtKB-KW"/>
</dbReference>
<evidence type="ECO:0000256" key="16">
    <source>
        <dbReference type="ARBA" id="ARBA00023242"/>
    </source>
</evidence>
<protein>
    <recommendedName>
        <fullName evidence="6">glyceraldehyde-3-phosphate dehydrogenase (phosphorylating)</fullName>
        <ecNumber evidence="6">1.2.1.12</ecNumber>
    </recommendedName>
    <alternativeName>
        <fullName evidence="17">Peptidyl-cysteine S-nitrosylase GAPDH</fullName>
    </alternativeName>
</protein>
<dbReference type="Pfam" id="PF02800">
    <property type="entry name" value="Gp_dh_C"/>
    <property type="match status" value="2"/>
</dbReference>
<dbReference type="PANTHER" id="PTHR10836">
    <property type="entry name" value="GLYCERALDEHYDE 3-PHOSPHATE DEHYDROGENASE"/>
    <property type="match status" value="1"/>
</dbReference>
<comment type="caution">
    <text evidence="22">The sequence shown here is derived from an EMBL/GenBank/DDBJ whole genome shotgun (WGS) entry which is preliminary data.</text>
</comment>
<dbReference type="Gene3D" id="3.40.50.720">
    <property type="entry name" value="NAD(P)-binding Rossmann-like Domain"/>
    <property type="match status" value="2"/>
</dbReference>
<reference evidence="22 24" key="1">
    <citation type="submission" date="2016-06" db="EMBL/GenBank/DDBJ databases">
        <title>The Draft Genome Sequence and Annotation of the Desert Woodrat Neotoma lepida.</title>
        <authorList>
            <person name="Campbell M."/>
            <person name="Oakeson K.F."/>
            <person name="Yandell M."/>
            <person name="Halpert J.R."/>
            <person name="Dearing D."/>
        </authorList>
    </citation>
    <scope>NUCLEOTIDE SEQUENCE [LARGE SCALE GENOMIC DNA]</scope>
    <source>
        <strain evidence="22">417</strain>
        <tissue evidence="22">Liver</tissue>
    </source>
</reference>
<evidence type="ECO:0000256" key="13">
    <source>
        <dbReference type="ARBA" id="ARBA00023027"/>
    </source>
</evidence>
<dbReference type="OrthoDB" id="9633017at2759"/>
<evidence type="ECO:0000313" key="22">
    <source>
        <dbReference type="EMBL" id="OBS67488.1"/>
    </source>
</evidence>
<organism evidence="22 24">
    <name type="scientific">Neotoma lepida</name>
    <name type="common">Desert woodrat</name>
    <dbReference type="NCBI Taxonomy" id="56216"/>
    <lineage>
        <taxon>Eukaryota</taxon>
        <taxon>Metazoa</taxon>
        <taxon>Chordata</taxon>
        <taxon>Craniata</taxon>
        <taxon>Vertebrata</taxon>
        <taxon>Euteleostomi</taxon>
        <taxon>Mammalia</taxon>
        <taxon>Eutheria</taxon>
        <taxon>Euarchontoglires</taxon>
        <taxon>Glires</taxon>
        <taxon>Rodentia</taxon>
        <taxon>Myomorpha</taxon>
        <taxon>Muroidea</taxon>
        <taxon>Cricetidae</taxon>
        <taxon>Neotominae</taxon>
        <taxon>Neotoma</taxon>
    </lineage>
</organism>
<evidence type="ECO:0000256" key="12">
    <source>
        <dbReference type="ARBA" id="ARBA00023002"/>
    </source>
</evidence>
<dbReference type="EC" id="1.2.1.12" evidence="6"/>
<evidence type="ECO:0000256" key="19">
    <source>
        <dbReference type="ARBA" id="ARBA00047698"/>
    </source>
</evidence>
<keyword evidence="8" id="KW-0808">Transferase</keyword>
<dbReference type="InterPro" id="IPR020829">
    <property type="entry name" value="GlycerAld_3-P_DH_cat"/>
</dbReference>
<keyword evidence="16" id="KW-0539">Nucleus</keyword>
<evidence type="ECO:0000256" key="8">
    <source>
        <dbReference type="ARBA" id="ARBA00022679"/>
    </source>
</evidence>
<keyword evidence="7" id="KW-0963">Cytoplasm</keyword>
<keyword evidence="9" id="KW-0053">Apoptosis</keyword>
<comment type="similarity">
    <text evidence="5">Belongs to the glyceraldehyde-3-phosphate dehydrogenase family.</text>
</comment>
<sequence length="161" mass="17754">MFVMDMDHEKYDSSLKTVNNASYTINCLAPQAKVIHDNSGIVEGLVITVHTITATKKTVDSPSGICGVMAQNIIPESTGIVKAVGKKMVKQASKDPPKDISGYNEDQVVSCNFNDTYASIFDARVGSTLNVNFVNVISWYDNEYSYNNRSVDFMAYMTSKE</sequence>
<dbReference type="GO" id="GO:0004365">
    <property type="term" value="F:glyceraldehyde-3-phosphate dehydrogenase (NAD+) (phosphorylating) activity"/>
    <property type="evidence" value="ECO:0007669"/>
    <property type="project" value="UniProtKB-EC"/>
</dbReference>
<evidence type="ECO:0000256" key="1">
    <source>
        <dbReference type="ARBA" id="ARBA00004123"/>
    </source>
</evidence>
<evidence type="ECO:0000256" key="17">
    <source>
        <dbReference type="ARBA" id="ARBA00031890"/>
    </source>
</evidence>
<evidence type="ECO:0000256" key="15">
    <source>
        <dbReference type="ARBA" id="ARBA00023212"/>
    </source>
</evidence>
<keyword evidence="24" id="KW-1185">Reference proteome</keyword>
<comment type="catalytic activity">
    <reaction evidence="20">
        <text>S-nitroso-L-cysteinyl-[GAPDH] + L-cysteinyl-[protein] = L-cysteinyl-[GAPDH] + S-nitroso-L-cysteinyl-[protein]</text>
        <dbReference type="Rhea" id="RHEA:66684"/>
        <dbReference type="Rhea" id="RHEA-COMP:10131"/>
        <dbReference type="Rhea" id="RHEA-COMP:17089"/>
        <dbReference type="Rhea" id="RHEA-COMP:17090"/>
        <dbReference type="Rhea" id="RHEA-COMP:17091"/>
        <dbReference type="ChEBI" id="CHEBI:29950"/>
        <dbReference type="ChEBI" id="CHEBI:149494"/>
    </reaction>
    <physiologicalReaction direction="left-to-right" evidence="20">
        <dbReference type="Rhea" id="RHEA:66685"/>
    </physiologicalReaction>
</comment>
<dbReference type="GO" id="GO:0005829">
    <property type="term" value="C:cytosol"/>
    <property type="evidence" value="ECO:0007669"/>
    <property type="project" value="UniProtKB-SubCell"/>
</dbReference>
<dbReference type="Gene3D" id="3.30.360.10">
    <property type="entry name" value="Dihydrodipicolinate Reductase, domain 2"/>
    <property type="match status" value="2"/>
</dbReference>
<keyword evidence="13" id="KW-0520">NAD</keyword>
<gene>
    <name evidence="22" type="ORF">A6R68_03971</name>
    <name evidence="23" type="ORF">A6R68_23918</name>
</gene>
<feature type="domain" description="Glyceraldehyde 3-phosphate dehydrogenase catalytic" evidence="21">
    <location>
        <begin position="87"/>
        <end position="140"/>
    </location>
</feature>
<evidence type="ECO:0000256" key="4">
    <source>
        <dbReference type="ARBA" id="ARBA00004869"/>
    </source>
</evidence>
<dbReference type="EMBL" id="LZPO01080317">
    <property type="protein sequence ID" value="OBS67488.1"/>
    <property type="molecule type" value="Genomic_DNA"/>
</dbReference>
<dbReference type="GO" id="GO:0006417">
    <property type="term" value="P:regulation of translation"/>
    <property type="evidence" value="ECO:0007669"/>
    <property type="project" value="UniProtKB-KW"/>
</dbReference>
<keyword evidence="12" id="KW-0560">Oxidoreductase</keyword>
<evidence type="ECO:0000259" key="21">
    <source>
        <dbReference type="Pfam" id="PF02800"/>
    </source>
</evidence>
<name>A0A1A6GMH7_NEOLE</name>
<evidence type="ECO:0000313" key="23">
    <source>
        <dbReference type="EMBL" id="OBS82094.1"/>
    </source>
</evidence>
<evidence type="ECO:0000256" key="11">
    <source>
        <dbReference type="ARBA" id="ARBA00022845"/>
    </source>
</evidence>
<comment type="subunit">
    <text evidence="18">Homotetramer. Interacts with TPPP; the interaction is direct. Interacts (when S-nitrosylated) with SIAH1; leading to nuclear translocation. Interacts with RILPL1/GOSPEL, leading to prevent the interaction between GAPDH and SIAH1 and prevent nuclear translocation. Interacts with CHP1; the interaction increases the binding of CHP1 with microtubules. Associates with microtubules. Interacts with EIF1AD, USP25, PRKCI and WARS1. Interacts with phosphorylated RPL13A; inhibited by oxidatively-modified low-densitity lipoprotein (LDL(ox)). Component of the GAIT complex. Interacts with FKBP6; leading to inhibit GAPDH catalytic activity. Interacts with TRAF2, promoting TRAF2 ubiquitination. Interacts with TRAF3, promoting TRAF3 ubiquitination.</text>
</comment>
<keyword evidence="10" id="KW-0702">S-nitrosylation</keyword>
<dbReference type="STRING" id="56216.A0A1A6GMH7"/>
<evidence type="ECO:0000256" key="6">
    <source>
        <dbReference type="ARBA" id="ARBA00013119"/>
    </source>
</evidence>
<evidence type="ECO:0000256" key="10">
    <source>
        <dbReference type="ARBA" id="ARBA00022799"/>
    </source>
</evidence>
<keyword evidence="14" id="KW-0324">Glycolysis</keyword>
<comment type="catalytic activity">
    <reaction evidence="19">
        <text>D-glyceraldehyde 3-phosphate + phosphate + NAD(+) = (2R)-3-phospho-glyceroyl phosphate + NADH + H(+)</text>
        <dbReference type="Rhea" id="RHEA:10300"/>
        <dbReference type="ChEBI" id="CHEBI:15378"/>
        <dbReference type="ChEBI" id="CHEBI:43474"/>
        <dbReference type="ChEBI" id="CHEBI:57540"/>
        <dbReference type="ChEBI" id="CHEBI:57604"/>
        <dbReference type="ChEBI" id="CHEBI:57945"/>
        <dbReference type="ChEBI" id="CHEBI:59776"/>
        <dbReference type="EC" id="1.2.1.12"/>
    </reaction>
</comment>
<evidence type="ECO:0000256" key="9">
    <source>
        <dbReference type="ARBA" id="ARBA00022703"/>
    </source>
</evidence>
<evidence type="ECO:0000256" key="18">
    <source>
        <dbReference type="ARBA" id="ARBA00046997"/>
    </source>
</evidence>
<evidence type="ECO:0000256" key="3">
    <source>
        <dbReference type="ARBA" id="ARBA00004514"/>
    </source>
</evidence>
<dbReference type="GO" id="GO:0005634">
    <property type="term" value="C:nucleus"/>
    <property type="evidence" value="ECO:0007669"/>
    <property type="project" value="UniProtKB-SubCell"/>
</dbReference>
<dbReference type="PRINTS" id="PR00078">
    <property type="entry name" value="G3PDHDRGNASE"/>
</dbReference>
<dbReference type="GO" id="GO:0016740">
    <property type="term" value="F:transferase activity"/>
    <property type="evidence" value="ECO:0007669"/>
    <property type="project" value="UniProtKB-KW"/>
</dbReference>
<comment type="subcellular location">
    <subcellularLocation>
        <location evidence="2">Cytoplasm</location>
        <location evidence="2">Cytoskeleton</location>
    </subcellularLocation>
    <subcellularLocation>
        <location evidence="3">Cytoplasm</location>
        <location evidence="3">Cytosol</location>
    </subcellularLocation>
    <subcellularLocation>
        <location evidence="1">Nucleus</location>
    </subcellularLocation>
</comment>
<evidence type="ECO:0000313" key="24">
    <source>
        <dbReference type="Proteomes" id="UP000092124"/>
    </source>
</evidence>
<evidence type="ECO:0000256" key="14">
    <source>
        <dbReference type="ARBA" id="ARBA00023152"/>
    </source>
</evidence>
<dbReference type="EMBL" id="LZPO01008263">
    <property type="protein sequence ID" value="OBS82094.1"/>
    <property type="molecule type" value="Genomic_DNA"/>
</dbReference>
<dbReference type="GO" id="GO:0005856">
    <property type="term" value="C:cytoskeleton"/>
    <property type="evidence" value="ECO:0007669"/>
    <property type="project" value="UniProtKB-SubCell"/>
</dbReference>
<accession>A0A1A6GMH7</accession>
<dbReference type="InterPro" id="IPR020831">
    <property type="entry name" value="GlycerAld/Erythrose_P_DH"/>
</dbReference>